<dbReference type="PROSITE" id="PS51371">
    <property type="entry name" value="CBS"/>
    <property type="match status" value="2"/>
</dbReference>
<dbReference type="Proteomes" id="UP000531231">
    <property type="component" value="Unassembled WGS sequence"/>
</dbReference>
<dbReference type="SMART" id="SM00116">
    <property type="entry name" value="CBS"/>
    <property type="match status" value="2"/>
</dbReference>
<dbReference type="SUPFAM" id="SSF54631">
    <property type="entry name" value="CBS-domain pair"/>
    <property type="match status" value="1"/>
</dbReference>
<dbReference type="AlphaFoldDB" id="A0A7W8EQD7"/>
<evidence type="ECO:0000256" key="2">
    <source>
        <dbReference type="PROSITE-ProRule" id="PRU00703"/>
    </source>
</evidence>
<dbReference type="PANTHER" id="PTHR43080:SF2">
    <property type="entry name" value="CBS DOMAIN-CONTAINING PROTEIN"/>
    <property type="match status" value="1"/>
</dbReference>
<dbReference type="InterPro" id="IPR044725">
    <property type="entry name" value="CBSX3_CBS_dom"/>
</dbReference>
<evidence type="ECO:0000259" key="3">
    <source>
        <dbReference type="PROSITE" id="PS51371"/>
    </source>
</evidence>
<name>A0A7W8EQD7_9HYPH</name>
<evidence type="ECO:0000313" key="5">
    <source>
        <dbReference type="Proteomes" id="UP000531231"/>
    </source>
</evidence>
<organism evidence="4 5">
    <name type="scientific">Pseudochrobactrum saccharolyticum</name>
    <dbReference type="NCBI Taxonomy" id="354352"/>
    <lineage>
        <taxon>Bacteria</taxon>
        <taxon>Pseudomonadati</taxon>
        <taxon>Pseudomonadota</taxon>
        <taxon>Alphaproteobacteria</taxon>
        <taxon>Hyphomicrobiales</taxon>
        <taxon>Brucellaceae</taxon>
        <taxon>Pseudochrobactrum</taxon>
    </lineage>
</organism>
<accession>A0A7W8EQD7</accession>
<sequence length="144" mass="15981">MTVRAILEQKGSDVFTVRSDANLETAAKQLSEHRIGALLVDDGKGRYTGILSERDIVRACANHGIQALQLPVSKAMTTKVLHCSPQDNVHYVMEMMTRHRFRHVPVVNEAGDLVGIISIGDVVKRRIEQAEQETAEMIQYIATA</sequence>
<dbReference type="Pfam" id="PF00571">
    <property type="entry name" value="CBS"/>
    <property type="match status" value="2"/>
</dbReference>
<dbReference type="EMBL" id="JACHIL010000004">
    <property type="protein sequence ID" value="MBB5091771.1"/>
    <property type="molecule type" value="Genomic_DNA"/>
</dbReference>
<dbReference type="InterPro" id="IPR051257">
    <property type="entry name" value="Diverse_CBS-Domain"/>
</dbReference>
<keyword evidence="1 2" id="KW-0129">CBS domain</keyword>
<reference evidence="4 5" key="1">
    <citation type="submission" date="2020-08" db="EMBL/GenBank/DDBJ databases">
        <title>Genomic Encyclopedia of Type Strains, Phase IV (KMG-IV): sequencing the most valuable type-strain genomes for metagenomic binning, comparative biology and taxonomic classification.</title>
        <authorList>
            <person name="Goeker M."/>
        </authorList>
    </citation>
    <scope>NUCLEOTIDE SEQUENCE [LARGE SCALE GENOMIC DNA]</scope>
    <source>
        <strain evidence="4 5">DSM 25620</strain>
    </source>
</reference>
<evidence type="ECO:0000313" key="4">
    <source>
        <dbReference type="EMBL" id="MBB5091771.1"/>
    </source>
</evidence>
<dbReference type="PANTHER" id="PTHR43080">
    <property type="entry name" value="CBS DOMAIN-CONTAINING PROTEIN CBSX3, MITOCHONDRIAL"/>
    <property type="match status" value="1"/>
</dbReference>
<proteinExistence type="predicted"/>
<dbReference type="InterPro" id="IPR046342">
    <property type="entry name" value="CBS_dom_sf"/>
</dbReference>
<gene>
    <name evidence="4" type="ORF">HNQ68_002316</name>
</gene>
<protein>
    <submittedName>
        <fullName evidence="4">CBS domain-containing protein</fullName>
    </submittedName>
</protein>
<feature type="domain" description="CBS" evidence="3">
    <location>
        <begin position="8"/>
        <end position="68"/>
    </location>
</feature>
<dbReference type="Gene3D" id="3.10.580.10">
    <property type="entry name" value="CBS-domain"/>
    <property type="match status" value="1"/>
</dbReference>
<feature type="domain" description="CBS" evidence="3">
    <location>
        <begin position="76"/>
        <end position="133"/>
    </location>
</feature>
<comment type="caution">
    <text evidence="4">The sequence shown here is derived from an EMBL/GenBank/DDBJ whole genome shotgun (WGS) entry which is preliminary data.</text>
</comment>
<keyword evidence="5" id="KW-1185">Reference proteome</keyword>
<dbReference type="CDD" id="cd04623">
    <property type="entry name" value="CBS_pair_bac_euk"/>
    <property type="match status" value="1"/>
</dbReference>
<evidence type="ECO:0000256" key="1">
    <source>
        <dbReference type="ARBA" id="ARBA00023122"/>
    </source>
</evidence>
<dbReference type="RefSeq" id="WP_022710935.1">
    <property type="nucleotide sequence ID" value="NZ_JACHIL010000004.1"/>
</dbReference>
<dbReference type="InterPro" id="IPR000644">
    <property type="entry name" value="CBS_dom"/>
</dbReference>